<feature type="region of interest" description="Disordered" evidence="1">
    <location>
        <begin position="103"/>
        <end position="141"/>
    </location>
</feature>
<feature type="region of interest" description="Disordered" evidence="1">
    <location>
        <begin position="446"/>
        <end position="473"/>
    </location>
</feature>
<feature type="region of interest" description="Disordered" evidence="1">
    <location>
        <begin position="588"/>
        <end position="680"/>
    </location>
</feature>
<feature type="region of interest" description="Disordered" evidence="1">
    <location>
        <begin position="156"/>
        <end position="197"/>
    </location>
</feature>
<evidence type="ECO:0000313" key="3">
    <source>
        <dbReference type="Proteomes" id="UP001307849"/>
    </source>
</evidence>
<accession>A0AAN8RXM1</accession>
<evidence type="ECO:0000256" key="1">
    <source>
        <dbReference type="SAM" id="MobiDB-lite"/>
    </source>
</evidence>
<gene>
    <name evidence="2" type="ORF">TWF506_000539</name>
</gene>
<feature type="compositionally biased region" description="Basic and acidic residues" evidence="1">
    <location>
        <begin position="639"/>
        <end position="669"/>
    </location>
</feature>
<feature type="compositionally biased region" description="Basic and acidic residues" evidence="1">
    <location>
        <begin position="105"/>
        <end position="120"/>
    </location>
</feature>
<dbReference type="Proteomes" id="UP001307849">
    <property type="component" value="Unassembled WGS sequence"/>
</dbReference>
<name>A0AAN8RXM1_9PEZI</name>
<feature type="compositionally biased region" description="Basic and acidic residues" evidence="1">
    <location>
        <begin position="446"/>
        <end position="457"/>
    </location>
</feature>
<sequence length="680" mass="78723">MQGTGRRRGNRFEGNPAIDYFDILTFPEDKGRPPKRDVEKIYPRIRANILKEIRRANEAGDMEGIESLEDDVKNLEEAYSFFTQDDPGNTLFDRWVANRATQDQHGLDSRDYPQNRDNSRRILFPDTGNPRISDPPLSTDGDVFKGAANRNGRVQRKVAFKPPSNVDDFDMDEVPLESPSEGRGQRDEGSFPRDQYTGRIHPEIWRRLGVSPPPQEIQDAYARHPRLTSNELDFEYSTAEELAISSPSLPHSKDNVSHGQSLEIELGNTEERLSKEYKASQQDRQMDNNLRRRLSTWRALINQGNLTNQQLLRRMEEEEEANHQRDLDAEVEAVGNAPRVPWQETARRRALEAQKSYREQRRALFETKNKTDLADQLLRLDLETPGWVKSADYSYWAPGIVAPEFAEAKLLDDETNINWRALDVEWPASPTAEQITRSNQRLRDIEDRSDAARRNGELIDEGDPPEGEKREMTDEELRVRVKETEPNTWWKSYQRSWFSRLLFGEHERLVDGREIALVPKKHRFKPSVYKLNDNMELEHVCSPGESYYEHLYFSNDTFIWPESLPKPPGRSARDRWIMKLQETDALRHRDGLPQLDPIPGITPTNLPYDPDLFNLPPKPQPTPTPSARTDQTASEQPLEEGRDMTRRPRFEDFVRDMQEQGRQMNRNESENQPSGAGNGD</sequence>
<dbReference type="AlphaFoldDB" id="A0AAN8RXM1"/>
<feature type="compositionally biased region" description="Polar residues" evidence="1">
    <location>
        <begin position="626"/>
        <end position="635"/>
    </location>
</feature>
<dbReference type="EMBL" id="JAVHJM010000001">
    <property type="protein sequence ID" value="KAK6520261.1"/>
    <property type="molecule type" value="Genomic_DNA"/>
</dbReference>
<evidence type="ECO:0000313" key="2">
    <source>
        <dbReference type="EMBL" id="KAK6520261.1"/>
    </source>
</evidence>
<proteinExistence type="predicted"/>
<reference evidence="2 3" key="1">
    <citation type="submission" date="2019-10" db="EMBL/GenBank/DDBJ databases">
        <authorList>
            <person name="Palmer J.M."/>
        </authorList>
    </citation>
    <scope>NUCLEOTIDE SEQUENCE [LARGE SCALE GENOMIC DNA]</scope>
    <source>
        <strain evidence="2 3">TWF506</strain>
    </source>
</reference>
<comment type="caution">
    <text evidence="2">The sequence shown here is derived from an EMBL/GenBank/DDBJ whole genome shotgun (WGS) entry which is preliminary data.</text>
</comment>
<protein>
    <submittedName>
        <fullName evidence="2">Uncharacterized protein</fullName>
    </submittedName>
</protein>
<feature type="compositionally biased region" description="Polar residues" evidence="1">
    <location>
        <begin position="670"/>
        <end position="680"/>
    </location>
</feature>
<organism evidence="2 3">
    <name type="scientific">Arthrobotrys conoides</name>
    <dbReference type="NCBI Taxonomy" id="74498"/>
    <lineage>
        <taxon>Eukaryota</taxon>
        <taxon>Fungi</taxon>
        <taxon>Dikarya</taxon>
        <taxon>Ascomycota</taxon>
        <taxon>Pezizomycotina</taxon>
        <taxon>Orbiliomycetes</taxon>
        <taxon>Orbiliales</taxon>
        <taxon>Orbiliaceae</taxon>
        <taxon>Arthrobotrys</taxon>
    </lineage>
</organism>
<keyword evidence="3" id="KW-1185">Reference proteome</keyword>